<feature type="DNA-binding region" description="H-T-H motif" evidence="4">
    <location>
        <begin position="37"/>
        <end position="56"/>
    </location>
</feature>
<dbReference type="PANTHER" id="PTHR30055">
    <property type="entry name" value="HTH-TYPE TRANSCRIPTIONAL REGULATOR RUTR"/>
    <property type="match status" value="1"/>
</dbReference>
<evidence type="ECO:0000256" key="2">
    <source>
        <dbReference type="ARBA" id="ARBA00023125"/>
    </source>
</evidence>
<proteinExistence type="predicted"/>
<dbReference type="Gene3D" id="1.10.357.10">
    <property type="entry name" value="Tetracycline Repressor, domain 2"/>
    <property type="match status" value="1"/>
</dbReference>
<dbReference type="InterPro" id="IPR050109">
    <property type="entry name" value="HTH-type_TetR-like_transc_reg"/>
</dbReference>
<dbReference type="Pfam" id="PF00440">
    <property type="entry name" value="TetR_N"/>
    <property type="match status" value="1"/>
</dbReference>
<feature type="domain" description="HTH tetR-type" evidence="5">
    <location>
        <begin position="14"/>
        <end position="74"/>
    </location>
</feature>
<dbReference type="Gene3D" id="1.10.10.60">
    <property type="entry name" value="Homeodomain-like"/>
    <property type="match status" value="1"/>
</dbReference>
<evidence type="ECO:0000259" key="5">
    <source>
        <dbReference type="PROSITE" id="PS50977"/>
    </source>
</evidence>
<keyword evidence="2 4" id="KW-0238">DNA-binding</keyword>
<comment type="caution">
    <text evidence="6">The sequence shown here is derived from an EMBL/GenBank/DDBJ whole genome shotgun (WGS) entry which is preliminary data.</text>
</comment>
<dbReference type="PROSITE" id="PS50977">
    <property type="entry name" value="HTH_TETR_2"/>
    <property type="match status" value="1"/>
</dbReference>
<dbReference type="InterPro" id="IPR001647">
    <property type="entry name" value="HTH_TetR"/>
</dbReference>
<dbReference type="PRINTS" id="PR00455">
    <property type="entry name" value="HTHTETR"/>
</dbReference>
<dbReference type="Proteomes" id="UP001500730">
    <property type="component" value="Unassembled WGS sequence"/>
</dbReference>
<sequence>MTTPPTSLRERARGAVRDEVSRQAWSLFAEQGFEHTTVDQIAEAAGMSRRTFFRYYDSKEELVLERLLESGEAVVEAMRGRPADESAWAALRRALDAIVTVQETHAERSRPLQLMLHREPVLRSTVTEQHRRWLEALTPLVGERMPRRRSHRGPDVRAAALTSSALACLEIAQATWAADPTVHLAPLLDELMGAVSPLA</sequence>
<keyword evidence="7" id="KW-1185">Reference proteome</keyword>
<evidence type="ECO:0000313" key="7">
    <source>
        <dbReference type="Proteomes" id="UP001500730"/>
    </source>
</evidence>
<dbReference type="Pfam" id="PF17754">
    <property type="entry name" value="TetR_C_14"/>
    <property type="match status" value="1"/>
</dbReference>
<accession>A0ABN3KWF5</accession>
<gene>
    <name evidence="6" type="ORF">GCM10009858_04840</name>
</gene>
<dbReference type="InterPro" id="IPR041347">
    <property type="entry name" value="MftR_C"/>
</dbReference>
<keyword evidence="1" id="KW-0805">Transcription regulation</keyword>
<dbReference type="EMBL" id="BAAARE010000002">
    <property type="protein sequence ID" value="GAA2470567.1"/>
    <property type="molecule type" value="Genomic_DNA"/>
</dbReference>
<evidence type="ECO:0000313" key="6">
    <source>
        <dbReference type="EMBL" id="GAA2470567.1"/>
    </source>
</evidence>
<dbReference type="PANTHER" id="PTHR30055:SF238">
    <property type="entry name" value="MYCOFACTOCIN BIOSYNTHESIS TRANSCRIPTIONAL REGULATOR MFTR-RELATED"/>
    <property type="match status" value="1"/>
</dbReference>
<dbReference type="InterPro" id="IPR009057">
    <property type="entry name" value="Homeodomain-like_sf"/>
</dbReference>
<evidence type="ECO:0000256" key="3">
    <source>
        <dbReference type="ARBA" id="ARBA00023163"/>
    </source>
</evidence>
<evidence type="ECO:0000256" key="1">
    <source>
        <dbReference type="ARBA" id="ARBA00023015"/>
    </source>
</evidence>
<dbReference type="SUPFAM" id="SSF46689">
    <property type="entry name" value="Homeodomain-like"/>
    <property type="match status" value="1"/>
</dbReference>
<evidence type="ECO:0000256" key="4">
    <source>
        <dbReference type="PROSITE-ProRule" id="PRU00335"/>
    </source>
</evidence>
<dbReference type="RefSeq" id="WP_344252617.1">
    <property type="nucleotide sequence ID" value="NZ_BAAARE010000002.1"/>
</dbReference>
<protein>
    <submittedName>
        <fullName evidence="6">TetR family transcriptional regulator</fullName>
    </submittedName>
</protein>
<keyword evidence="3" id="KW-0804">Transcription</keyword>
<reference evidence="6 7" key="1">
    <citation type="journal article" date="2019" name="Int. J. Syst. Evol. Microbiol.">
        <title>The Global Catalogue of Microorganisms (GCM) 10K type strain sequencing project: providing services to taxonomists for standard genome sequencing and annotation.</title>
        <authorList>
            <consortium name="The Broad Institute Genomics Platform"/>
            <consortium name="The Broad Institute Genome Sequencing Center for Infectious Disease"/>
            <person name="Wu L."/>
            <person name="Ma J."/>
        </authorList>
    </citation>
    <scope>NUCLEOTIDE SEQUENCE [LARGE SCALE GENOMIC DNA]</scope>
    <source>
        <strain evidence="6 7">JCM 16259</strain>
    </source>
</reference>
<name>A0ABN3KWF5_9MICO</name>
<organism evidence="6 7">
    <name type="scientific">Terrabacter carboxydivorans</name>
    <dbReference type="NCBI Taxonomy" id="619730"/>
    <lineage>
        <taxon>Bacteria</taxon>
        <taxon>Bacillati</taxon>
        <taxon>Actinomycetota</taxon>
        <taxon>Actinomycetes</taxon>
        <taxon>Micrococcales</taxon>
        <taxon>Intrasporangiaceae</taxon>
        <taxon>Terrabacter</taxon>
    </lineage>
</organism>